<dbReference type="SUPFAM" id="SSF63829">
    <property type="entry name" value="Calcium-dependent phosphotriesterase"/>
    <property type="match status" value="1"/>
</dbReference>
<protein>
    <submittedName>
        <fullName evidence="2">DUF839 domain-containing protein</fullName>
    </submittedName>
</protein>
<sequence>MPPTPAPTIPSGISSRSSPRAAITLPAVTAGRSWSSAAIHPAPRWAPCGTRPPARTAGFAAPDNCAIDHRGRLWVATDQGSNWATTGTADGVWALETQGERRGTGKMFFRVPLGAEMCGPCFSPDDGALFVAVQHPAADGTEAYAGRKGRPSTFEDPATRWPDFQDGMPPRPSLVVITRRGGGAIG</sequence>
<dbReference type="PANTHER" id="PTHR35399:SF2">
    <property type="entry name" value="DUF839 DOMAIN-CONTAINING PROTEIN"/>
    <property type="match status" value="1"/>
</dbReference>
<evidence type="ECO:0000313" key="3">
    <source>
        <dbReference type="Proteomes" id="UP001301869"/>
    </source>
</evidence>
<dbReference type="RefSeq" id="WP_311885827.1">
    <property type="nucleotide sequence ID" value="NZ_CP119391.1"/>
</dbReference>
<dbReference type="Proteomes" id="UP001301869">
    <property type="component" value="Chromosome"/>
</dbReference>
<accession>A0ABY9Z4H0</accession>
<reference evidence="2 3" key="1">
    <citation type="submission" date="2023-03" db="EMBL/GenBank/DDBJ databases">
        <title>Halomonas sp. nov., isolated from Korean tranditional fermented seafood 'Jeotgal'.</title>
        <authorList>
            <person name="Kim B."/>
            <person name="Shin N.-R."/>
        </authorList>
    </citation>
    <scope>NUCLEOTIDE SEQUENCE [LARGE SCALE GENOMIC DNA]</scope>
    <source>
        <strain evidence="2 3">SG2L-4</strain>
    </source>
</reference>
<proteinExistence type="predicted"/>
<keyword evidence="3" id="KW-1185">Reference proteome</keyword>
<feature type="region of interest" description="Disordered" evidence="1">
    <location>
        <begin position="1"/>
        <end position="20"/>
    </location>
</feature>
<feature type="compositionally biased region" description="Low complexity" evidence="1">
    <location>
        <begin position="9"/>
        <end position="20"/>
    </location>
</feature>
<organism evidence="2 3">
    <name type="scientific">Halomonas piscis</name>
    <dbReference type="NCBI Taxonomy" id="3031727"/>
    <lineage>
        <taxon>Bacteria</taxon>
        <taxon>Pseudomonadati</taxon>
        <taxon>Pseudomonadota</taxon>
        <taxon>Gammaproteobacteria</taxon>
        <taxon>Oceanospirillales</taxon>
        <taxon>Halomonadaceae</taxon>
        <taxon>Halomonas</taxon>
    </lineage>
</organism>
<gene>
    <name evidence="2" type="ORF">P1P91_00855</name>
</gene>
<evidence type="ECO:0000256" key="1">
    <source>
        <dbReference type="SAM" id="MobiDB-lite"/>
    </source>
</evidence>
<dbReference type="Pfam" id="PF05787">
    <property type="entry name" value="PhoX"/>
    <property type="match status" value="1"/>
</dbReference>
<dbReference type="InterPro" id="IPR008557">
    <property type="entry name" value="PhoX"/>
</dbReference>
<name>A0ABY9Z4H0_9GAMM</name>
<evidence type="ECO:0000313" key="2">
    <source>
        <dbReference type="EMBL" id="WNK21625.1"/>
    </source>
</evidence>
<dbReference type="PANTHER" id="PTHR35399">
    <property type="entry name" value="SLR8030 PROTEIN"/>
    <property type="match status" value="1"/>
</dbReference>
<dbReference type="EMBL" id="CP119391">
    <property type="protein sequence ID" value="WNK21625.1"/>
    <property type="molecule type" value="Genomic_DNA"/>
</dbReference>